<keyword evidence="1" id="KW-1133">Transmembrane helix</keyword>
<dbReference type="OrthoDB" id="9801773at2"/>
<evidence type="ECO:0000313" key="2">
    <source>
        <dbReference type="EMBL" id="CRK76058.1"/>
    </source>
</evidence>
<protein>
    <recommendedName>
        <fullName evidence="4">Thiol-disulfide oxidoreductase DCC</fullName>
    </recommendedName>
</protein>
<keyword evidence="3" id="KW-1185">Reference proteome</keyword>
<dbReference type="GO" id="GO:0015035">
    <property type="term" value="F:protein-disulfide reductase activity"/>
    <property type="evidence" value="ECO:0007669"/>
    <property type="project" value="InterPro"/>
</dbReference>
<evidence type="ECO:0000313" key="3">
    <source>
        <dbReference type="Proteomes" id="UP000048949"/>
    </source>
</evidence>
<sequence>MEKTEIIYNGSCPICSREVNGYARYAQAKALPLTFTDLTATDLDALGLTPDEAAKRLHVLHEGKLLAGVDAFVILWGEMPRFCWLARLVALPVIHPIAVFIYDRILAPLLFGMHKRRQARAAS</sequence>
<reference evidence="2 3" key="1">
    <citation type="submission" date="2015-04" db="EMBL/GenBank/DDBJ databases">
        <authorList>
            <person name="Syromyatnikov M.Y."/>
            <person name="Popov V.N."/>
        </authorList>
    </citation>
    <scope>NUCLEOTIDE SEQUENCE [LARGE SCALE GENOMIC DNA]</scope>
    <source>
        <strain evidence="2 3">CECT 5292</strain>
    </source>
</reference>
<dbReference type="RefSeq" id="WP_048599494.1">
    <property type="nucleotide sequence ID" value="NZ_CBFHGK010000007.1"/>
</dbReference>
<dbReference type="InterPro" id="IPR044691">
    <property type="entry name" value="DCC1_Trx"/>
</dbReference>
<dbReference type="EMBL" id="CVQV01000011">
    <property type="protein sequence ID" value="CRK76058.1"/>
    <property type="molecule type" value="Genomic_DNA"/>
</dbReference>
<dbReference type="STRING" id="282199.GCA_001049735_02114"/>
<dbReference type="PANTHER" id="PTHR34290">
    <property type="entry name" value="SI:CH73-390P7.2"/>
    <property type="match status" value="1"/>
</dbReference>
<dbReference type="AlphaFoldDB" id="A0A0U1NMW8"/>
<keyword evidence="1" id="KW-0472">Membrane</keyword>
<evidence type="ECO:0008006" key="4">
    <source>
        <dbReference type="Google" id="ProtNLM"/>
    </source>
</evidence>
<dbReference type="Proteomes" id="UP000048949">
    <property type="component" value="Unassembled WGS sequence"/>
</dbReference>
<dbReference type="PANTHER" id="PTHR34290:SF2">
    <property type="entry name" value="OS04G0668800 PROTEIN"/>
    <property type="match status" value="1"/>
</dbReference>
<dbReference type="InterPro" id="IPR007263">
    <property type="entry name" value="DCC1-like"/>
</dbReference>
<name>A0A0U1NMW8_9RHOB</name>
<dbReference type="Pfam" id="PF04134">
    <property type="entry name" value="DCC1-like"/>
    <property type="match status" value="1"/>
</dbReference>
<gene>
    <name evidence="2" type="ORF">NIG5292_02115</name>
</gene>
<proteinExistence type="predicted"/>
<organism evidence="2 3">
    <name type="scientific">Nereida ignava</name>
    <dbReference type="NCBI Taxonomy" id="282199"/>
    <lineage>
        <taxon>Bacteria</taxon>
        <taxon>Pseudomonadati</taxon>
        <taxon>Pseudomonadota</taxon>
        <taxon>Alphaproteobacteria</taxon>
        <taxon>Rhodobacterales</taxon>
        <taxon>Roseobacteraceae</taxon>
        <taxon>Nereida</taxon>
    </lineage>
</organism>
<accession>A0A0U1NMW8</accession>
<evidence type="ECO:0000256" key="1">
    <source>
        <dbReference type="SAM" id="Phobius"/>
    </source>
</evidence>
<keyword evidence="1" id="KW-0812">Transmembrane</keyword>
<feature type="transmembrane region" description="Helical" evidence="1">
    <location>
        <begin position="84"/>
        <end position="107"/>
    </location>
</feature>